<dbReference type="InterPro" id="IPR008727">
    <property type="entry name" value="PAAR_motif"/>
</dbReference>
<dbReference type="Pfam" id="PF05488">
    <property type="entry name" value="PAAR_motif"/>
    <property type="match status" value="1"/>
</dbReference>
<evidence type="ECO:0000313" key="1">
    <source>
        <dbReference type="EMBL" id="STZ63348.1"/>
    </source>
</evidence>
<dbReference type="CDD" id="cd14744">
    <property type="entry name" value="PAAR_CT_2"/>
    <property type="match status" value="1"/>
</dbReference>
<gene>
    <name evidence="1" type="ORF">NCTC10359_01773</name>
</gene>
<dbReference type="AlphaFoldDB" id="A0A378TRA6"/>
<name>A0A378TRA6_MORLA</name>
<dbReference type="EMBL" id="UGQU01000002">
    <property type="protein sequence ID" value="STZ63348.1"/>
    <property type="molecule type" value="Genomic_DNA"/>
</dbReference>
<dbReference type="Gene3D" id="2.60.200.60">
    <property type="match status" value="1"/>
</dbReference>
<evidence type="ECO:0000313" key="2">
    <source>
        <dbReference type="Proteomes" id="UP000254437"/>
    </source>
</evidence>
<protein>
    <submittedName>
        <fullName evidence="1">Uncharacterized conserved protein</fullName>
    </submittedName>
</protein>
<organism evidence="1 2">
    <name type="scientific">Moraxella lacunata</name>
    <dbReference type="NCBI Taxonomy" id="477"/>
    <lineage>
        <taxon>Bacteria</taxon>
        <taxon>Pseudomonadati</taxon>
        <taxon>Pseudomonadota</taxon>
        <taxon>Gammaproteobacteria</taxon>
        <taxon>Moraxellales</taxon>
        <taxon>Moraxellaceae</taxon>
        <taxon>Moraxella</taxon>
    </lineage>
</organism>
<sequence length="403" mass="44336">MSVYPAIRQGDTTTHGGTVITASSNLNIYGKTGACMGDMVTCPKCRGTFPIIEGASSANTFGKSLALDGMMTACGAKLIASQSQFVVEITKGKGAAHKASSNTDSATPLFDEQFVLQSEDGTLLTGMVYELKFSDGSIIKGVTCDEGCTERIQADTALELVEISYPVLIPPSQGDCCSASAEIAMYDLPINQYQSQPTLLTNSLIGISKKILQLIFGKYRGLTANERKLVMPIFKDSIDYDKVKIHHGRFIPIFQPSQTAMTPFGTIHFPDDIYEEDYANPIQNLINPNIIQHLFVHEMTHVWQYQLGYSPFLNGIIIALKGGYINNKAYEYLSKVQSNQDLSDFNMEQQGSIIADYFIDTTNNHTSPSPHPYTKGMPLIDSILKEFKNNPSNKQLLPRDNHA</sequence>
<reference evidence="1 2" key="1">
    <citation type="submission" date="2018-06" db="EMBL/GenBank/DDBJ databases">
        <authorList>
            <consortium name="Pathogen Informatics"/>
            <person name="Doyle S."/>
        </authorList>
    </citation>
    <scope>NUCLEOTIDE SEQUENCE [LARGE SCALE GENOMIC DNA]</scope>
    <source>
        <strain evidence="1 2">NCTC10359</strain>
    </source>
</reference>
<accession>A0A378TRA6</accession>
<proteinExistence type="predicted"/>
<dbReference type="Proteomes" id="UP000254437">
    <property type="component" value="Unassembled WGS sequence"/>
</dbReference>